<dbReference type="GO" id="GO:1905515">
    <property type="term" value="P:non-motile cilium assembly"/>
    <property type="evidence" value="ECO:0007669"/>
    <property type="project" value="TreeGrafter"/>
</dbReference>
<evidence type="ECO:0000256" key="2">
    <source>
        <dbReference type="ARBA" id="ARBA00009415"/>
    </source>
</evidence>
<evidence type="ECO:0000256" key="3">
    <source>
        <dbReference type="ARBA" id="ARBA00023069"/>
    </source>
</evidence>
<dbReference type="PANTHER" id="PTHR16011:SF0">
    <property type="entry name" value="INTRAFLAGELLAR TRANSPORT PROTEIN 57 HOMOLOG"/>
    <property type="match status" value="1"/>
</dbReference>
<keyword evidence="6" id="KW-1185">Reference proteome</keyword>
<evidence type="ECO:0000313" key="5">
    <source>
        <dbReference type="EMBL" id="CAG7836825.1"/>
    </source>
</evidence>
<dbReference type="Proteomes" id="UP000708208">
    <property type="component" value="Unassembled WGS sequence"/>
</dbReference>
<keyword evidence="4" id="KW-0966">Cell projection</keyword>
<evidence type="ECO:0000256" key="4">
    <source>
        <dbReference type="ARBA" id="ARBA00023273"/>
    </source>
</evidence>
<dbReference type="GO" id="GO:0042073">
    <property type="term" value="P:intraciliary transport"/>
    <property type="evidence" value="ECO:0007669"/>
    <property type="project" value="TreeGrafter"/>
</dbReference>
<proteinExistence type="inferred from homology"/>
<dbReference type="OrthoDB" id="423881at2759"/>
<protein>
    <recommendedName>
        <fullName evidence="7">Intraflagellar transport protein 57 homolog</fullName>
    </recommendedName>
</protein>
<comment type="caution">
    <text evidence="5">The sequence shown here is derived from an EMBL/GenBank/DDBJ whole genome shotgun (WGS) entry which is preliminary data.</text>
</comment>
<sequence length="393" mass="45035">MDPDEDYSPGENYRPYERMQNVYDKLLLLNFEQDFFKATRLRSFHRLYFMCPTNPGEQFFNFVSLSTWLIRKAGRDAEMAQESDDPNTLIASILESIRAMGGVVDFSPSRVKAGFGPDVVSVLDFLTDKALLTAGHEWLPPIIVKEQKQEEEIDEDDQEVNLDKIEEEMEAYYSSEGEDNDLVWVPGSSSGAPGQGEDTNIEKVKILQSDTDAEQWRLEVEQVLPQLKITIKQDSQDWRQRQDQMKTYAQSVNEIVDQLDGPMDRMITDAKSVIEKVKTREKFINSQFETLFVELSVAQDTVTNSKDKHRELSNEISNRNRSLSHLNDQLENTRRLLDDRGSIMADGAPVAATKRAIHTLNKELGDIEVEIGVMEHYLLKSLVQEQSFLRDKA</sequence>
<comment type="similarity">
    <text evidence="2">Belongs to the IFT57 family.</text>
</comment>
<accession>A0A8J2MDN4</accession>
<reference evidence="5" key="1">
    <citation type="submission" date="2021-06" db="EMBL/GenBank/DDBJ databases">
        <authorList>
            <person name="Hodson N. C."/>
            <person name="Mongue J. A."/>
            <person name="Jaron S. K."/>
        </authorList>
    </citation>
    <scope>NUCLEOTIDE SEQUENCE</scope>
</reference>
<dbReference type="GO" id="GO:0030992">
    <property type="term" value="C:intraciliary transport particle B"/>
    <property type="evidence" value="ECO:0007669"/>
    <property type="project" value="TreeGrafter"/>
</dbReference>
<name>A0A8J2MDN4_9HEXA</name>
<dbReference type="AlphaFoldDB" id="A0A8J2MDN4"/>
<evidence type="ECO:0000313" key="6">
    <source>
        <dbReference type="Proteomes" id="UP000708208"/>
    </source>
</evidence>
<evidence type="ECO:0000256" key="1">
    <source>
        <dbReference type="ARBA" id="ARBA00004138"/>
    </source>
</evidence>
<gene>
    <name evidence="5" type="ORF">AFUS01_LOCUS46022</name>
</gene>
<dbReference type="GO" id="GO:0005794">
    <property type="term" value="C:Golgi apparatus"/>
    <property type="evidence" value="ECO:0007669"/>
    <property type="project" value="TreeGrafter"/>
</dbReference>
<organism evidence="5 6">
    <name type="scientific">Allacma fusca</name>
    <dbReference type="NCBI Taxonomy" id="39272"/>
    <lineage>
        <taxon>Eukaryota</taxon>
        <taxon>Metazoa</taxon>
        <taxon>Ecdysozoa</taxon>
        <taxon>Arthropoda</taxon>
        <taxon>Hexapoda</taxon>
        <taxon>Collembola</taxon>
        <taxon>Symphypleona</taxon>
        <taxon>Sminthuridae</taxon>
        <taxon>Allacma</taxon>
    </lineage>
</organism>
<comment type="subcellular location">
    <subcellularLocation>
        <location evidence="1">Cell projection</location>
        <location evidence="1">Cilium</location>
    </subcellularLocation>
</comment>
<keyword evidence="3" id="KW-0969">Cilium</keyword>
<dbReference type="PANTHER" id="PTHR16011">
    <property type="entry name" value="IFT57/HIPPI"/>
    <property type="match status" value="1"/>
</dbReference>
<dbReference type="GO" id="GO:0005815">
    <property type="term" value="C:microtubule organizing center"/>
    <property type="evidence" value="ECO:0007669"/>
    <property type="project" value="TreeGrafter"/>
</dbReference>
<dbReference type="Pfam" id="PF10498">
    <property type="entry name" value="IFT57"/>
    <property type="match status" value="1"/>
</dbReference>
<evidence type="ECO:0008006" key="7">
    <source>
        <dbReference type="Google" id="ProtNLM"/>
    </source>
</evidence>
<dbReference type="InterPro" id="IPR019530">
    <property type="entry name" value="Intra-flagellar_transport_57"/>
</dbReference>
<dbReference type="EMBL" id="CAJVCH010571172">
    <property type="protein sequence ID" value="CAG7836825.1"/>
    <property type="molecule type" value="Genomic_DNA"/>
</dbReference>
<dbReference type="GO" id="GO:0005929">
    <property type="term" value="C:cilium"/>
    <property type="evidence" value="ECO:0007669"/>
    <property type="project" value="UniProtKB-SubCell"/>
</dbReference>